<dbReference type="InterPro" id="IPR044686">
    <property type="entry name" value="OFP17"/>
</dbReference>
<name>A0AAP0KJ03_9MAGN</name>
<comment type="caution">
    <text evidence="7">The sequence shown here is derived from an EMBL/GenBank/DDBJ whole genome shotgun (WGS) entry which is preliminary data.</text>
</comment>
<evidence type="ECO:0000313" key="7">
    <source>
        <dbReference type="EMBL" id="KAK9153418.1"/>
    </source>
</evidence>
<evidence type="ECO:0000256" key="3">
    <source>
        <dbReference type="ARBA" id="ARBA00023015"/>
    </source>
</evidence>
<keyword evidence="5" id="KW-0539">Nucleus</keyword>
<evidence type="ECO:0000313" key="8">
    <source>
        <dbReference type="Proteomes" id="UP001417504"/>
    </source>
</evidence>
<dbReference type="AlphaFoldDB" id="A0AAP0KJ03"/>
<evidence type="ECO:0000259" key="6">
    <source>
        <dbReference type="PROSITE" id="PS51754"/>
    </source>
</evidence>
<accession>A0AAP0KJ03</accession>
<keyword evidence="2" id="KW-0678">Repressor</keyword>
<feature type="domain" description="OVATE" evidence="6">
    <location>
        <begin position="33"/>
        <end position="94"/>
    </location>
</feature>
<comment type="subcellular location">
    <subcellularLocation>
        <location evidence="1">Nucleus</location>
    </subcellularLocation>
</comment>
<evidence type="ECO:0000256" key="4">
    <source>
        <dbReference type="ARBA" id="ARBA00023163"/>
    </source>
</evidence>
<organism evidence="7 8">
    <name type="scientific">Stephania japonica</name>
    <dbReference type="NCBI Taxonomy" id="461633"/>
    <lineage>
        <taxon>Eukaryota</taxon>
        <taxon>Viridiplantae</taxon>
        <taxon>Streptophyta</taxon>
        <taxon>Embryophyta</taxon>
        <taxon>Tracheophyta</taxon>
        <taxon>Spermatophyta</taxon>
        <taxon>Magnoliopsida</taxon>
        <taxon>Ranunculales</taxon>
        <taxon>Menispermaceae</taxon>
        <taxon>Menispermoideae</taxon>
        <taxon>Cissampelideae</taxon>
        <taxon>Stephania</taxon>
    </lineage>
</organism>
<dbReference type="GO" id="GO:0005634">
    <property type="term" value="C:nucleus"/>
    <property type="evidence" value="ECO:0007669"/>
    <property type="project" value="UniProtKB-SubCell"/>
</dbReference>
<dbReference type="PROSITE" id="PS51754">
    <property type="entry name" value="OVATE"/>
    <property type="match status" value="1"/>
</dbReference>
<dbReference type="EMBL" id="JBBNAE010000001">
    <property type="protein sequence ID" value="KAK9153418.1"/>
    <property type="molecule type" value="Genomic_DNA"/>
</dbReference>
<dbReference type="PANTHER" id="PTHR34042:SF1">
    <property type="entry name" value="TRANSCRIPTION REPRESSOR OFP17"/>
    <property type="match status" value="1"/>
</dbReference>
<dbReference type="GO" id="GO:0045892">
    <property type="term" value="P:negative regulation of DNA-templated transcription"/>
    <property type="evidence" value="ECO:0007669"/>
    <property type="project" value="InterPro"/>
</dbReference>
<dbReference type="InterPro" id="IPR006458">
    <property type="entry name" value="Ovate_C"/>
</dbReference>
<keyword evidence="3" id="KW-0805">Transcription regulation</keyword>
<protein>
    <recommendedName>
        <fullName evidence="6">OVATE domain-containing protein</fullName>
    </recommendedName>
</protein>
<keyword evidence="4" id="KW-0804">Transcription</keyword>
<reference evidence="7 8" key="1">
    <citation type="submission" date="2024-01" db="EMBL/GenBank/DDBJ databases">
        <title>Genome assemblies of Stephania.</title>
        <authorList>
            <person name="Yang L."/>
        </authorList>
    </citation>
    <scope>NUCLEOTIDE SEQUENCE [LARGE SCALE GENOMIC DNA]</scope>
    <source>
        <strain evidence="7">QJT</strain>
        <tissue evidence="7">Leaf</tissue>
    </source>
</reference>
<evidence type="ECO:0000256" key="1">
    <source>
        <dbReference type="ARBA" id="ARBA00004123"/>
    </source>
</evidence>
<dbReference type="PANTHER" id="PTHR34042">
    <property type="entry name" value="TRANSCRIPTION REPRESSOR OFP17"/>
    <property type="match status" value="1"/>
</dbReference>
<evidence type="ECO:0000256" key="2">
    <source>
        <dbReference type="ARBA" id="ARBA00022491"/>
    </source>
</evidence>
<gene>
    <name evidence="7" type="ORF">Sjap_000898</name>
</gene>
<proteinExistence type="predicted"/>
<sequence length="109" mass="12469">MKDTKRERLLFPSPITPSYVKVKTVVGSKGSSSSQGEVDDACRSFENYLSDMIVNEGKLRDLNDVEELLYCWKNLKSPVFIDLICRFYGELCKDLFSSQDQEETIDNSN</sequence>
<dbReference type="Proteomes" id="UP001417504">
    <property type="component" value="Unassembled WGS sequence"/>
</dbReference>
<evidence type="ECO:0000256" key="5">
    <source>
        <dbReference type="ARBA" id="ARBA00023242"/>
    </source>
</evidence>
<keyword evidence="8" id="KW-1185">Reference proteome</keyword>